<keyword evidence="1" id="KW-0812">Transmembrane</keyword>
<feature type="transmembrane region" description="Helical" evidence="1">
    <location>
        <begin position="12"/>
        <end position="31"/>
    </location>
</feature>
<reference evidence="2" key="1">
    <citation type="journal article" date="2021" name="Proc. Natl. Acad. Sci. U.S.A.">
        <title>A Catalog of Tens of Thousands of Viruses from Human Metagenomes Reveals Hidden Associations with Chronic Diseases.</title>
        <authorList>
            <person name="Tisza M.J."/>
            <person name="Buck C.B."/>
        </authorList>
    </citation>
    <scope>NUCLEOTIDE SEQUENCE</scope>
    <source>
        <strain evidence="2">CtZ5d16</strain>
    </source>
</reference>
<proteinExistence type="predicted"/>
<keyword evidence="1" id="KW-0472">Membrane</keyword>
<accession>A0A8S5Q866</accession>
<protein>
    <submittedName>
        <fullName evidence="2">Uncharacterized protein</fullName>
    </submittedName>
</protein>
<evidence type="ECO:0000256" key="1">
    <source>
        <dbReference type="SAM" id="Phobius"/>
    </source>
</evidence>
<organism evidence="2">
    <name type="scientific">Podoviridae sp. ctZ5d16</name>
    <dbReference type="NCBI Taxonomy" id="2825257"/>
    <lineage>
        <taxon>Viruses</taxon>
        <taxon>Duplodnaviria</taxon>
        <taxon>Heunggongvirae</taxon>
        <taxon>Uroviricota</taxon>
        <taxon>Caudoviricetes</taxon>
    </lineage>
</organism>
<keyword evidence="1" id="KW-1133">Transmembrane helix</keyword>
<evidence type="ECO:0000313" key="2">
    <source>
        <dbReference type="EMBL" id="DAE15535.1"/>
    </source>
</evidence>
<name>A0A8S5Q866_9CAUD</name>
<sequence>MFSFSFCMKFYVIYRLIYFCYKSFLFLLFIYEFNSINNLFFTGIFG</sequence>
<dbReference type="EMBL" id="BK015606">
    <property type="protein sequence ID" value="DAE15535.1"/>
    <property type="molecule type" value="Genomic_DNA"/>
</dbReference>